<evidence type="ECO:0000256" key="3">
    <source>
        <dbReference type="ARBA" id="ARBA00022655"/>
    </source>
</evidence>
<dbReference type="InterPro" id="IPR036291">
    <property type="entry name" value="NAD(P)-bd_dom_sf"/>
</dbReference>
<dbReference type="Pfam" id="PF02317">
    <property type="entry name" value="Octopine_DH"/>
    <property type="match status" value="1"/>
</dbReference>
<dbReference type="OrthoDB" id="7328149at2"/>
<name>A0A178K880_9GAMM</name>
<evidence type="ECO:0000256" key="4">
    <source>
        <dbReference type="ARBA" id="ARBA00023002"/>
    </source>
</evidence>
<dbReference type="SUPFAM" id="SSF51735">
    <property type="entry name" value="NAD(P)-binding Rossmann-fold domains"/>
    <property type="match status" value="1"/>
</dbReference>
<keyword evidence="4" id="KW-0560">Oxidoreductase</keyword>
<dbReference type="Gene3D" id="1.10.1040.10">
    <property type="entry name" value="N-(1-d-carboxylethyl)-l-norvaline Dehydrogenase, domain 2"/>
    <property type="match status" value="1"/>
</dbReference>
<evidence type="ECO:0000313" key="9">
    <source>
        <dbReference type="Proteomes" id="UP000078503"/>
    </source>
</evidence>
<dbReference type="RefSeq" id="WP_068331721.1">
    <property type="nucleotide sequence ID" value="NZ_LVHF01000028.1"/>
</dbReference>
<dbReference type="InterPro" id="IPR013332">
    <property type="entry name" value="KPR_N"/>
</dbReference>
<gene>
    <name evidence="8" type="ORF">A3K86_13200</name>
</gene>
<evidence type="ECO:0000256" key="2">
    <source>
        <dbReference type="ARBA" id="ARBA00019465"/>
    </source>
</evidence>
<evidence type="ECO:0000259" key="7">
    <source>
        <dbReference type="Pfam" id="PF02558"/>
    </source>
</evidence>
<dbReference type="InterPro" id="IPR003421">
    <property type="entry name" value="Opine_DH"/>
</dbReference>
<evidence type="ECO:0000259" key="6">
    <source>
        <dbReference type="Pfam" id="PF02317"/>
    </source>
</evidence>
<dbReference type="Pfam" id="PF02558">
    <property type="entry name" value="ApbA"/>
    <property type="match status" value="1"/>
</dbReference>
<dbReference type="InterPro" id="IPR008927">
    <property type="entry name" value="6-PGluconate_DH-like_C_sf"/>
</dbReference>
<dbReference type="InterPro" id="IPR051729">
    <property type="entry name" value="Opine/Lysopine_DH"/>
</dbReference>
<sequence>MKIAIVGAGNAGCAHASMFTRQGHDVNLIKTSNSLHDENFNAVLEQQGIYYEYNNEVGFSKLNLVTRDLGLGLSDVDAVVLMTQTLQHEKLSKLILDNLSPSTKYIFVIPGYLGSLYFSKAESVTVIEGESTPYDARIIEPGRVRVLFQNVRNAIGVLRQCDADKALSFCQSLVPTYCKVRSNIVESALHNPNLVVHTIGAIMSASRIEYSSGEFWMYKEAFTPAIWNLIEQLDSEKNRVISYFKGVGSPYVEECKFRNERDLEQNAMDVFKSYAMEGGPKGPDSVNTRYIYEDVPMGLVLLESLASYASVETPIATSLINIAGSLLGVDFRDCGRTLDSFNIYSLNELVGR</sequence>
<comment type="pathway">
    <text evidence="1">Cofactor biosynthesis; (R)-pantothenate biosynthesis; (R)-pantoate from 3-methyl-2-oxobutanoate: step 2/2.</text>
</comment>
<dbReference type="PANTHER" id="PTHR38015:SF1">
    <property type="entry name" value="OPINE DEHYDROGENASE DOMAIN-CONTAINING PROTEIN"/>
    <property type="match status" value="1"/>
</dbReference>
<dbReference type="Proteomes" id="UP000078503">
    <property type="component" value="Unassembled WGS sequence"/>
</dbReference>
<feature type="domain" description="Opine dehydrogenase" evidence="6">
    <location>
        <begin position="181"/>
        <end position="326"/>
    </location>
</feature>
<comment type="caution">
    <text evidence="8">The sequence shown here is derived from an EMBL/GenBank/DDBJ whole genome shotgun (WGS) entry which is preliminary data.</text>
</comment>
<comment type="catalytic activity">
    <reaction evidence="5">
        <text>(R)-pantoate + NADP(+) = 2-dehydropantoate + NADPH + H(+)</text>
        <dbReference type="Rhea" id="RHEA:16233"/>
        <dbReference type="ChEBI" id="CHEBI:11561"/>
        <dbReference type="ChEBI" id="CHEBI:15378"/>
        <dbReference type="ChEBI" id="CHEBI:15980"/>
        <dbReference type="ChEBI" id="CHEBI:57783"/>
        <dbReference type="ChEBI" id="CHEBI:58349"/>
        <dbReference type="EC" id="1.1.1.169"/>
    </reaction>
</comment>
<keyword evidence="9" id="KW-1185">Reference proteome</keyword>
<protein>
    <recommendedName>
        <fullName evidence="2">2-dehydropantoate 2-reductase</fullName>
    </recommendedName>
</protein>
<evidence type="ECO:0000256" key="1">
    <source>
        <dbReference type="ARBA" id="ARBA00004994"/>
    </source>
</evidence>
<keyword evidence="3" id="KW-0566">Pantothenate biosynthesis</keyword>
<dbReference type="InterPro" id="IPR013328">
    <property type="entry name" value="6PGD_dom2"/>
</dbReference>
<evidence type="ECO:0000313" key="8">
    <source>
        <dbReference type="EMBL" id="OAN13539.1"/>
    </source>
</evidence>
<evidence type="ECO:0000256" key="5">
    <source>
        <dbReference type="ARBA" id="ARBA00048793"/>
    </source>
</evidence>
<feature type="domain" description="Ketopantoate reductase N-terminal" evidence="7">
    <location>
        <begin position="3"/>
        <end position="113"/>
    </location>
</feature>
<dbReference type="Gene3D" id="3.40.50.720">
    <property type="entry name" value="NAD(P)-binding Rossmann-like Domain"/>
    <property type="match status" value="1"/>
</dbReference>
<dbReference type="SUPFAM" id="SSF48179">
    <property type="entry name" value="6-phosphogluconate dehydrogenase C-terminal domain-like"/>
    <property type="match status" value="1"/>
</dbReference>
<organism evidence="8 9">
    <name type="scientific">Photobacterium jeanii</name>
    <dbReference type="NCBI Taxonomy" id="858640"/>
    <lineage>
        <taxon>Bacteria</taxon>
        <taxon>Pseudomonadati</taxon>
        <taxon>Pseudomonadota</taxon>
        <taxon>Gammaproteobacteria</taxon>
        <taxon>Vibrionales</taxon>
        <taxon>Vibrionaceae</taxon>
        <taxon>Photobacterium</taxon>
    </lineage>
</organism>
<dbReference type="STRING" id="858640.A3K86_13200"/>
<proteinExistence type="predicted"/>
<dbReference type="EMBL" id="LVHF01000028">
    <property type="protein sequence ID" value="OAN13539.1"/>
    <property type="molecule type" value="Genomic_DNA"/>
</dbReference>
<dbReference type="GO" id="GO:0015940">
    <property type="term" value="P:pantothenate biosynthetic process"/>
    <property type="evidence" value="ECO:0007669"/>
    <property type="project" value="UniProtKB-KW"/>
</dbReference>
<accession>A0A178K880</accession>
<dbReference type="PANTHER" id="PTHR38015">
    <property type="entry name" value="BLR6086 PROTEIN"/>
    <property type="match status" value="1"/>
</dbReference>
<reference evidence="8 9" key="1">
    <citation type="submission" date="2016-03" db="EMBL/GenBank/DDBJ databases">
        <title>Photobacterium proteolyticum sp. nov. a protease producing bacterium isolated from ocean sediments of Laizhou Bay.</title>
        <authorList>
            <person name="Li Y."/>
        </authorList>
    </citation>
    <scope>NUCLEOTIDE SEQUENCE [LARGE SCALE GENOMIC DNA]</scope>
    <source>
        <strain evidence="8 9">R-40508</strain>
    </source>
</reference>
<dbReference type="GO" id="GO:0008677">
    <property type="term" value="F:2-dehydropantoate 2-reductase activity"/>
    <property type="evidence" value="ECO:0007669"/>
    <property type="project" value="UniProtKB-EC"/>
</dbReference>
<dbReference type="AlphaFoldDB" id="A0A178K880"/>